<gene>
    <name evidence="15" type="ORF">KACHI17_14230</name>
</gene>
<evidence type="ECO:0000256" key="3">
    <source>
        <dbReference type="ARBA" id="ARBA00022741"/>
    </source>
</evidence>
<evidence type="ECO:0000256" key="5">
    <source>
        <dbReference type="ARBA" id="ARBA00022806"/>
    </source>
</evidence>
<reference evidence="15" key="1">
    <citation type="submission" date="2024-02" db="EMBL/GenBank/DDBJ databases">
        <title>Sediminibacterium planktonica sp. nov. and Sediminibacterium longus sp. nov., isolated from surface lake and river water.</title>
        <authorList>
            <person name="Watanabe K."/>
            <person name="Takemine S."/>
            <person name="Ishii Y."/>
            <person name="Ogata Y."/>
            <person name="Shindo C."/>
            <person name="Suda W."/>
        </authorList>
    </citation>
    <scope>NUCLEOTIDE SEQUENCE</scope>
    <source>
        <strain evidence="15">KACHI17</strain>
    </source>
</reference>
<dbReference type="GO" id="GO:0016787">
    <property type="term" value="F:hydrolase activity"/>
    <property type="evidence" value="ECO:0007669"/>
    <property type="project" value="UniProtKB-KW"/>
</dbReference>
<dbReference type="PROSITE" id="PS51194">
    <property type="entry name" value="HELICASE_CTER"/>
    <property type="match status" value="1"/>
</dbReference>
<dbReference type="PROSITE" id="PS51192">
    <property type="entry name" value="HELICASE_ATP_BIND_1"/>
    <property type="match status" value="1"/>
</dbReference>
<keyword evidence="2" id="KW-0479">Metal-binding</keyword>
<feature type="domain" description="Helicase C-terminal" evidence="14">
    <location>
        <begin position="198"/>
        <end position="341"/>
    </location>
</feature>
<organism evidence="15">
    <name type="scientific">Sediminibacterium sp. KACHI17</name>
    <dbReference type="NCBI Taxonomy" id="1751071"/>
    <lineage>
        <taxon>Bacteria</taxon>
        <taxon>Pseudomonadati</taxon>
        <taxon>Bacteroidota</taxon>
        <taxon>Chitinophagia</taxon>
        <taxon>Chitinophagales</taxon>
        <taxon>Chitinophagaceae</taxon>
        <taxon>Sediminibacterium</taxon>
    </lineage>
</organism>
<dbReference type="Pfam" id="PF00270">
    <property type="entry name" value="DEAD"/>
    <property type="match status" value="1"/>
</dbReference>
<keyword evidence="5 15" id="KW-0347">Helicase</keyword>
<evidence type="ECO:0000259" key="14">
    <source>
        <dbReference type="PROSITE" id="PS51194"/>
    </source>
</evidence>
<protein>
    <recommendedName>
        <fullName evidence="11">ATP-dependent DNA helicase RecQ</fullName>
        <ecNumber evidence="10">5.6.2.4</ecNumber>
    </recommendedName>
    <alternativeName>
        <fullName evidence="12">DNA 3'-5' helicase RecQ</fullName>
    </alternativeName>
</protein>
<dbReference type="GO" id="GO:0006310">
    <property type="term" value="P:DNA recombination"/>
    <property type="evidence" value="ECO:0007669"/>
    <property type="project" value="InterPro"/>
</dbReference>
<keyword evidence="7" id="KW-0238">DNA-binding</keyword>
<evidence type="ECO:0000256" key="6">
    <source>
        <dbReference type="ARBA" id="ARBA00022840"/>
    </source>
</evidence>
<dbReference type="Gene3D" id="3.40.50.300">
    <property type="entry name" value="P-loop containing nucleotide triphosphate hydrolases"/>
    <property type="match status" value="2"/>
</dbReference>
<dbReference type="NCBIfam" id="TIGR00614">
    <property type="entry name" value="recQ_fam"/>
    <property type="match status" value="1"/>
</dbReference>
<dbReference type="InterPro" id="IPR027417">
    <property type="entry name" value="P-loop_NTPase"/>
</dbReference>
<keyword evidence="3" id="KW-0547">Nucleotide-binding</keyword>
<dbReference type="CDD" id="cd17920">
    <property type="entry name" value="DEXHc_RecQ"/>
    <property type="match status" value="1"/>
</dbReference>
<dbReference type="GO" id="GO:0046872">
    <property type="term" value="F:metal ion binding"/>
    <property type="evidence" value="ECO:0007669"/>
    <property type="project" value="UniProtKB-KW"/>
</dbReference>
<dbReference type="InterPro" id="IPR036388">
    <property type="entry name" value="WH-like_DNA-bd_sf"/>
</dbReference>
<dbReference type="InterPro" id="IPR011545">
    <property type="entry name" value="DEAD/DEAH_box_helicase_dom"/>
</dbReference>
<dbReference type="InterPro" id="IPR001650">
    <property type="entry name" value="Helicase_C-like"/>
</dbReference>
<name>A0AAT9GIX1_9BACT</name>
<dbReference type="PANTHER" id="PTHR13710:SF105">
    <property type="entry name" value="ATP-DEPENDENT DNA HELICASE Q1"/>
    <property type="match status" value="1"/>
</dbReference>
<dbReference type="GO" id="GO:0005524">
    <property type="term" value="F:ATP binding"/>
    <property type="evidence" value="ECO:0007669"/>
    <property type="project" value="UniProtKB-KW"/>
</dbReference>
<evidence type="ECO:0000256" key="9">
    <source>
        <dbReference type="ARBA" id="ARBA00034617"/>
    </source>
</evidence>
<dbReference type="GO" id="GO:0006281">
    <property type="term" value="P:DNA repair"/>
    <property type="evidence" value="ECO:0007669"/>
    <property type="project" value="TreeGrafter"/>
</dbReference>
<evidence type="ECO:0000256" key="1">
    <source>
        <dbReference type="ARBA" id="ARBA00005446"/>
    </source>
</evidence>
<comment type="similarity">
    <text evidence="1">Belongs to the helicase family. RecQ subfamily.</text>
</comment>
<evidence type="ECO:0000256" key="8">
    <source>
        <dbReference type="ARBA" id="ARBA00023235"/>
    </source>
</evidence>
<dbReference type="SMART" id="SM00490">
    <property type="entry name" value="HELICc"/>
    <property type="match status" value="1"/>
</dbReference>
<keyword evidence="4" id="KW-0378">Hydrolase</keyword>
<dbReference type="Pfam" id="PF16124">
    <property type="entry name" value="RecQ_Zn_bind"/>
    <property type="match status" value="1"/>
</dbReference>
<comment type="catalytic activity">
    <reaction evidence="9">
        <text>Couples ATP hydrolysis with the unwinding of duplex DNA by translocating in the 3'-5' direction.</text>
        <dbReference type="EC" id="5.6.2.4"/>
    </reaction>
</comment>
<dbReference type="GO" id="GO:0009378">
    <property type="term" value="F:four-way junction helicase activity"/>
    <property type="evidence" value="ECO:0007669"/>
    <property type="project" value="TreeGrafter"/>
</dbReference>
<evidence type="ECO:0000256" key="12">
    <source>
        <dbReference type="ARBA" id="ARBA00044550"/>
    </source>
</evidence>
<evidence type="ECO:0000256" key="4">
    <source>
        <dbReference type="ARBA" id="ARBA00022801"/>
    </source>
</evidence>
<dbReference type="SMART" id="SM00487">
    <property type="entry name" value="DEXDc"/>
    <property type="match status" value="1"/>
</dbReference>
<dbReference type="EMBL" id="AP029612">
    <property type="protein sequence ID" value="BFG70542.1"/>
    <property type="molecule type" value="Genomic_DNA"/>
</dbReference>
<evidence type="ECO:0000256" key="10">
    <source>
        <dbReference type="ARBA" id="ARBA00034808"/>
    </source>
</evidence>
<dbReference type="GO" id="GO:0005737">
    <property type="term" value="C:cytoplasm"/>
    <property type="evidence" value="ECO:0007669"/>
    <property type="project" value="TreeGrafter"/>
</dbReference>
<dbReference type="GO" id="GO:0043590">
    <property type="term" value="C:bacterial nucleoid"/>
    <property type="evidence" value="ECO:0007669"/>
    <property type="project" value="TreeGrafter"/>
</dbReference>
<dbReference type="GO" id="GO:0003677">
    <property type="term" value="F:DNA binding"/>
    <property type="evidence" value="ECO:0007669"/>
    <property type="project" value="UniProtKB-KW"/>
</dbReference>
<dbReference type="AlphaFoldDB" id="A0AAT9GIX1"/>
<dbReference type="EC" id="5.6.2.4" evidence="10"/>
<keyword evidence="6" id="KW-0067">ATP-binding</keyword>
<evidence type="ECO:0000256" key="7">
    <source>
        <dbReference type="ARBA" id="ARBA00023125"/>
    </source>
</evidence>
<feature type="domain" description="Helicase ATP-binding" evidence="13">
    <location>
        <begin position="6"/>
        <end position="174"/>
    </location>
</feature>
<dbReference type="InterPro" id="IPR032284">
    <property type="entry name" value="RecQ_Zn-bd"/>
</dbReference>
<evidence type="ECO:0000256" key="2">
    <source>
        <dbReference type="ARBA" id="ARBA00022723"/>
    </source>
</evidence>
<dbReference type="Gene3D" id="1.10.10.10">
    <property type="entry name" value="Winged helix-like DNA-binding domain superfamily/Winged helix DNA-binding domain"/>
    <property type="match status" value="1"/>
</dbReference>
<dbReference type="PANTHER" id="PTHR13710">
    <property type="entry name" value="DNA HELICASE RECQ FAMILY MEMBER"/>
    <property type="match status" value="1"/>
</dbReference>
<dbReference type="GO" id="GO:0030894">
    <property type="term" value="C:replisome"/>
    <property type="evidence" value="ECO:0007669"/>
    <property type="project" value="TreeGrafter"/>
</dbReference>
<keyword evidence="8" id="KW-0413">Isomerase</keyword>
<dbReference type="GO" id="GO:0043138">
    <property type="term" value="F:3'-5' DNA helicase activity"/>
    <property type="evidence" value="ECO:0007669"/>
    <property type="project" value="UniProtKB-EC"/>
</dbReference>
<evidence type="ECO:0000259" key="13">
    <source>
        <dbReference type="PROSITE" id="PS51192"/>
    </source>
</evidence>
<dbReference type="InterPro" id="IPR014001">
    <property type="entry name" value="Helicase_ATP-bd"/>
</dbReference>
<sequence>MQEEIIQSVLDGKDTLALLPTGGGKSICFQVPALLMDGLCLVISPLIALMQDQVAHLIEKGIAAATLNSGMSYGEVRSLLQKASRGDYKFLYVSPERIESALFKEYLPVLDINLIAVDEAHCISQWGYDFRPPYLRIAALREELSNVTIIALTASATEKVQEDIIQKLALNHTSVFRQSFERPALSYSSFEAESKMNKLIQILQGVPGSSIVYTNSRKLTKEVCQLLQLQGILADYYHAGLTQDERERKQKAWIQDQTRVMVCTNAFGMGIDKPNVRSVIHYNIPDCLENYYQEAGRAGRDGKKSFAVLLYHLNDIEQLKNLPDKKFPPLTTIQSVYQSLADFFQLPVGTGEGAYFDFDLRQFTENFKLDTTTVINTLKVLEQEGHISFAESIFLPSQVMFVTDKDALYAFETAQPQLEGLIKILLRTYEGIFDNRVSIFESSLAKVMRTEQAVIQQQLKELAAYGIIEYLPKKDSPQIHYLLNRAPAKYLHIDHDAYHERKQNYTARVSDMIRYVTDQDSCRSKYIGNYFGDTQLSACGICDHCLAKKKKELSPEDFSVIENNIRIKLTGTTLSIETLLAQLSTFSKEKIWTVLDFMQTENALMIGEDGKVSLL</sequence>
<accession>A0AAT9GIX1</accession>
<dbReference type="FunFam" id="3.40.50.300:FF:001389">
    <property type="entry name" value="ATP-dependent DNA helicase RecQ"/>
    <property type="match status" value="1"/>
</dbReference>
<dbReference type="InterPro" id="IPR004589">
    <property type="entry name" value="DNA_helicase_ATP-dep_RecQ"/>
</dbReference>
<evidence type="ECO:0000256" key="11">
    <source>
        <dbReference type="ARBA" id="ARBA00044535"/>
    </source>
</evidence>
<dbReference type="Pfam" id="PF00271">
    <property type="entry name" value="Helicase_C"/>
    <property type="match status" value="1"/>
</dbReference>
<proteinExistence type="inferred from homology"/>
<dbReference type="SUPFAM" id="SSF52540">
    <property type="entry name" value="P-loop containing nucleoside triphosphate hydrolases"/>
    <property type="match status" value="1"/>
</dbReference>
<evidence type="ECO:0000313" key="15">
    <source>
        <dbReference type="EMBL" id="BFG70542.1"/>
    </source>
</evidence>